<dbReference type="EMBL" id="LNIX01000002">
    <property type="protein sequence ID" value="OXA59327.1"/>
    <property type="molecule type" value="Genomic_DNA"/>
</dbReference>
<keyword evidence="7 9" id="KW-0472">Membrane</keyword>
<evidence type="ECO:0000313" key="10">
    <source>
        <dbReference type="EMBL" id="OXA59327.1"/>
    </source>
</evidence>
<dbReference type="STRING" id="158441.A0A226EQ97"/>
<keyword evidence="6 9" id="KW-1133">Transmembrane helix</keyword>
<dbReference type="Proteomes" id="UP000198287">
    <property type="component" value="Unassembled WGS sequence"/>
</dbReference>
<organism evidence="10 11">
    <name type="scientific">Folsomia candida</name>
    <name type="common">Springtail</name>
    <dbReference type="NCBI Taxonomy" id="158441"/>
    <lineage>
        <taxon>Eukaryota</taxon>
        <taxon>Metazoa</taxon>
        <taxon>Ecdysozoa</taxon>
        <taxon>Arthropoda</taxon>
        <taxon>Hexapoda</taxon>
        <taxon>Collembola</taxon>
        <taxon>Entomobryomorpha</taxon>
        <taxon>Isotomoidea</taxon>
        <taxon>Isotomidae</taxon>
        <taxon>Proisotominae</taxon>
        <taxon>Folsomia</taxon>
    </lineage>
</organism>
<evidence type="ECO:0000256" key="8">
    <source>
        <dbReference type="ARBA" id="ARBA00031072"/>
    </source>
</evidence>
<keyword evidence="4 9" id="KW-0812">Transmembrane</keyword>
<evidence type="ECO:0000256" key="9">
    <source>
        <dbReference type="SAM" id="Phobius"/>
    </source>
</evidence>
<comment type="subcellular location">
    <subcellularLocation>
        <location evidence="1">Endoplasmic reticulum membrane</location>
        <topology evidence="1">Multi-pass membrane protein</topology>
    </subcellularLocation>
</comment>
<comment type="caution">
    <text evidence="10">The sequence shown here is derived from an EMBL/GenBank/DDBJ whole genome shotgun (WGS) entry which is preliminary data.</text>
</comment>
<evidence type="ECO:0000256" key="3">
    <source>
        <dbReference type="ARBA" id="ARBA00020827"/>
    </source>
</evidence>
<comment type="similarity">
    <text evidence="2">Belongs to the EMC6 family.</text>
</comment>
<dbReference type="InterPro" id="IPR008504">
    <property type="entry name" value="Emc6"/>
</dbReference>
<dbReference type="GO" id="GO:0000045">
    <property type="term" value="P:autophagosome assembly"/>
    <property type="evidence" value="ECO:0007669"/>
    <property type="project" value="TreeGrafter"/>
</dbReference>
<proteinExistence type="inferred from homology"/>
<name>A0A226EQ97_FOLCA</name>
<gene>
    <name evidence="10" type="ORF">Fcan01_06081</name>
</gene>
<feature type="transmembrane region" description="Helical" evidence="9">
    <location>
        <begin position="133"/>
        <end position="156"/>
    </location>
</feature>
<dbReference type="AlphaFoldDB" id="A0A226EQ97"/>
<dbReference type="PANTHER" id="PTHR20994">
    <property type="entry name" value="ER MEMBRANE PROTEIN COMPLEX SUBUNIT 6"/>
    <property type="match status" value="1"/>
</dbReference>
<keyword evidence="11" id="KW-1185">Reference proteome</keyword>
<sequence length="159" mass="17811">MKSGVGGRGRRANDDCTGFNTFQDIIVDSRFSPFPRFFFLKIAKGMQRTRTFTVERGGETRVYNQGAIQHNAAVVEYTRTCTAVFSGLCAGILGLTSLYGFGFYFLAIFGMWLILVAKAGADYQRFFTSRKALLTNGFFGALFTYILSWTFAYGVVHVY</sequence>
<dbReference type="GO" id="GO:0072546">
    <property type="term" value="C:EMC complex"/>
    <property type="evidence" value="ECO:0007669"/>
    <property type="project" value="InterPro"/>
</dbReference>
<keyword evidence="5" id="KW-0256">Endoplasmic reticulum</keyword>
<protein>
    <recommendedName>
        <fullName evidence="3">ER membrane protein complex subunit 6</fullName>
    </recommendedName>
    <alternativeName>
        <fullName evidence="8">Transmembrane protein 93</fullName>
    </alternativeName>
</protein>
<dbReference type="InterPro" id="IPR029008">
    <property type="entry name" value="EMC6-like"/>
</dbReference>
<evidence type="ECO:0000256" key="6">
    <source>
        <dbReference type="ARBA" id="ARBA00022989"/>
    </source>
</evidence>
<dbReference type="OMA" id="CANYECP"/>
<feature type="transmembrane region" description="Helical" evidence="9">
    <location>
        <begin position="101"/>
        <end position="121"/>
    </location>
</feature>
<dbReference type="PANTHER" id="PTHR20994:SF0">
    <property type="entry name" value="ER MEMBRANE PROTEIN COMPLEX SUBUNIT 6"/>
    <property type="match status" value="1"/>
</dbReference>
<evidence type="ECO:0000256" key="4">
    <source>
        <dbReference type="ARBA" id="ARBA00022692"/>
    </source>
</evidence>
<evidence type="ECO:0000313" key="11">
    <source>
        <dbReference type="Proteomes" id="UP000198287"/>
    </source>
</evidence>
<evidence type="ECO:0000256" key="5">
    <source>
        <dbReference type="ARBA" id="ARBA00022824"/>
    </source>
</evidence>
<evidence type="ECO:0000256" key="7">
    <source>
        <dbReference type="ARBA" id="ARBA00023136"/>
    </source>
</evidence>
<accession>A0A226EQ97</accession>
<dbReference type="GO" id="GO:0034975">
    <property type="term" value="P:protein folding in endoplasmic reticulum"/>
    <property type="evidence" value="ECO:0007669"/>
    <property type="project" value="TreeGrafter"/>
</dbReference>
<evidence type="ECO:0000256" key="1">
    <source>
        <dbReference type="ARBA" id="ARBA00004477"/>
    </source>
</evidence>
<dbReference type="Pfam" id="PF07019">
    <property type="entry name" value="EMC6"/>
    <property type="match status" value="1"/>
</dbReference>
<reference evidence="10 11" key="1">
    <citation type="submission" date="2015-12" db="EMBL/GenBank/DDBJ databases">
        <title>The genome of Folsomia candida.</title>
        <authorList>
            <person name="Faddeeva A."/>
            <person name="Derks M.F."/>
            <person name="Anvar Y."/>
            <person name="Smit S."/>
            <person name="Van Straalen N."/>
            <person name="Roelofs D."/>
        </authorList>
    </citation>
    <scope>NUCLEOTIDE SEQUENCE [LARGE SCALE GENOMIC DNA]</scope>
    <source>
        <strain evidence="10 11">VU population</strain>
        <tissue evidence="10">Whole body</tissue>
    </source>
</reference>
<evidence type="ECO:0000256" key="2">
    <source>
        <dbReference type="ARBA" id="ARBA00009436"/>
    </source>
</evidence>